<evidence type="ECO:0000313" key="2">
    <source>
        <dbReference type="Proteomes" id="UP000029867"/>
    </source>
</evidence>
<proteinExistence type="predicted"/>
<organism evidence="1 2">
    <name type="scientific">Pichia kudriavzevii</name>
    <name type="common">Yeast</name>
    <name type="synonym">Issatchenkia orientalis</name>
    <dbReference type="NCBI Taxonomy" id="4909"/>
    <lineage>
        <taxon>Eukaryota</taxon>
        <taxon>Fungi</taxon>
        <taxon>Dikarya</taxon>
        <taxon>Ascomycota</taxon>
        <taxon>Saccharomycotina</taxon>
        <taxon>Pichiomycetes</taxon>
        <taxon>Pichiales</taxon>
        <taxon>Pichiaceae</taxon>
        <taxon>Pichia</taxon>
    </lineage>
</organism>
<gene>
    <name evidence="1" type="ORF">JL09_g6546</name>
</gene>
<dbReference type="AlphaFoldDB" id="A0A099NQS4"/>
<evidence type="ECO:0000313" key="1">
    <source>
        <dbReference type="EMBL" id="KGK34307.1"/>
    </source>
</evidence>
<dbReference type="Proteomes" id="UP000029867">
    <property type="component" value="Unassembled WGS sequence"/>
</dbReference>
<comment type="caution">
    <text evidence="1">The sequence shown here is derived from an EMBL/GenBank/DDBJ whole genome shotgun (WGS) entry which is preliminary data.</text>
</comment>
<accession>A0A099NQS4</accession>
<name>A0A099NQS4_PICKU</name>
<dbReference type="EMBL" id="JQFK01001790">
    <property type="protein sequence ID" value="KGK34307.1"/>
    <property type="molecule type" value="Genomic_DNA"/>
</dbReference>
<dbReference type="HOGENOM" id="CLU_222282_0_0_1"/>
<protein>
    <submittedName>
        <fullName evidence="1">Uncharacterized protein</fullName>
    </submittedName>
</protein>
<reference evidence="2" key="1">
    <citation type="journal article" date="2014" name="Microb. Cell Fact.">
        <title>Exploiting Issatchenkia orientalis SD108 for succinic acid production.</title>
        <authorList>
            <person name="Xiao H."/>
            <person name="Shao Z."/>
            <person name="Jiang Y."/>
            <person name="Dole S."/>
            <person name="Zhao H."/>
        </authorList>
    </citation>
    <scope>NUCLEOTIDE SEQUENCE [LARGE SCALE GENOMIC DNA]</scope>
    <source>
        <strain evidence="2">SD108</strain>
    </source>
</reference>
<sequence length="18" mass="1972">MPHIAGPVNSRTMVDISF</sequence>